<dbReference type="AlphaFoldDB" id="F3Z498"/>
<dbReference type="HOGENOM" id="CLU_054750_5_2_7"/>
<organism evidence="9 10">
    <name type="scientific">Desulfocurvibacter africanus subsp. africanus str. Walvis Bay</name>
    <dbReference type="NCBI Taxonomy" id="690850"/>
    <lineage>
        <taxon>Bacteria</taxon>
        <taxon>Pseudomonadati</taxon>
        <taxon>Thermodesulfobacteriota</taxon>
        <taxon>Desulfovibrionia</taxon>
        <taxon>Desulfovibrionales</taxon>
        <taxon>Desulfovibrionaceae</taxon>
        <taxon>Desulfocurvibacter</taxon>
    </lineage>
</organism>
<evidence type="ECO:0000256" key="5">
    <source>
        <dbReference type="ARBA" id="ARBA00022692"/>
    </source>
</evidence>
<dbReference type="PANTHER" id="PTHR30269">
    <property type="entry name" value="TRANSMEMBRANE PROTEIN YFCA"/>
    <property type="match status" value="1"/>
</dbReference>
<keyword evidence="6 8" id="KW-1133">Transmembrane helix</keyword>
<dbReference type="Proteomes" id="UP000007844">
    <property type="component" value="Chromosome"/>
</dbReference>
<evidence type="ECO:0000256" key="4">
    <source>
        <dbReference type="ARBA" id="ARBA00022475"/>
    </source>
</evidence>
<gene>
    <name evidence="9" type="ORF">Desaf_3352</name>
</gene>
<evidence type="ECO:0000256" key="7">
    <source>
        <dbReference type="ARBA" id="ARBA00023136"/>
    </source>
</evidence>
<dbReference type="STRING" id="690850.Desaf_3352"/>
<dbReference type="PANTHER" id="PTHR30269:SF37">
    <property type="entry name" value="MEMBRANE TRANSPORTER PROTEIN"/>
    <property type="match status" value="1"/>
</dbReference>
<evidence type="ECO:0000256" key="6">
    <source>
        <dbReference type="ARBA" id="ARBA00022989"/>
    </source>
</evidence>
<comment type="subcellular location">
    <subcellularLocation>
        <location evidence="1 8">Cell membrane</location>
        <topology evidence="1 8">Multi-pass membrane protein</topology>
    </subcellularLocation>
</comment>
<keyword evidence="4 8" id="KW-1003">Cell membrane</keyword>
<evidence type="ECO:0000256" key="8">
    <source>
        <dbReference type="RuleBase" id="RU363041"/>
    </source>
</evidence>
<dbReference type="InterPro" id="IPR002781">
    <property type="entry name" value="TM_pro_TauE-like"/>
</dbReference>
<dbReference type="Pfam" id="PF01925">
    <property type="entry name" value="TauE"/>
    <property type="match status" value="1"/>
</dbReference>
<evidence type="ECO:0000313" key="9">
    <source>
        <dbReference type="EMBL" id="EGJ51640.1"/>
    </source>
</evidence>
<evidence type="ECO:0000256" key="1">
    <source>
        <dbReference type="ARBA" id="ARBA00004651"/>
    </source>
</evidence>
<evidence type="ECO:0000256" key="3">
    <source>
        <dbReference type="ARBA" id="ARBA00022448"/>
    </source>
</evidence>
<evidence type="ECO:0000256" key="2">
    <source>
        <dbReference type="ARBA" id="ARBA00009142"/>
    </source>
</evidence>
<dbReference type="InterPro" id="IPR052017">
    <property type="entry name" value="TSUP"/>
</dbReference>
<dbReference type="RefSeq" id="WP_014261260.1">
    <property type="nucleotide sequence ID" value="NC_016629.1"/>
</dbReference>
<proteinExistence type="inferred from homology"/>
<keyword evidence="10" id="KW-1185">Reference proteome</keyword>
<protein>
    <recommendedName>
        <fullName evidence="8">Probable membrane transporter protein</fullName>
    </recommendedName>
</protein>
<feature type="transmembrane region" description="Helical" evidence="8">
    <location>
        <begin position="41"/>
        <end position="60"/>
    </location>
</feature>
<accession>F3Z498</accession>
<dbReference type="KEGG" id="daf:Desaf_3352"/>
<sequence length="245" mass="25348" precursor="true">MDTLTLVAITAAAGFAGFTQGFAGFGSTLVALPLLGMVLDVRTAVPVGCLMALAINVVLVARLRSHVQRRPLGWLVAASLPGMAVGAWMVGIAPEGLLKGLLGASVLLVALHSLRPDQPRAPFRKEWIAVAGLLAGCLGVCIGINGPPIVAWAARQPWSRNALKATLTSYFLLAGIGIVGVQTANGLVTRHVLLLFVVAMPALAAGLWAGGAYCGRLNDTAFRRCVLALLAITGATLLWQVMAVA</sequence>
<dbReference type="GO" id="GO:0005886">
    <property type="term" value="C:plasma membrane"/>
    <property type="evidence" value="ECO:0007669"/>
    <property type="project" value="UniProtKB-SubCell"/>
</dbReference>
<reference evidence="9 10" key="1">
    <citation type="journal article" date="2011" name="J. Bacteriol.">
        <title>Genome sequence of the mercury-methylating and pleomorphic Desulfovibrio africanus Strain Walvis Bay.</title>
        <authorList>
            <person name="Brown S.D."/>
            <person name="Wall J.D."/>
            <person name="Kucken A.M."/>
            <person name="Gilmour C.C."/>
            <person name="Podar M."/>
            <person name="Brandt C.C."/>
            <person name="Teshima H."/>
            <person name="Detter J.C."/>
            <person name="Han C.S."/>
            <person name="Land M.L."/>
            <person name="Lucas S."/>
            <person name="Han J."/>
            <person name="Pennacchio L."/>
            <person name="Nolan M."/>
            <person name="Pitluck S."/>
            <person name="Woyke T."/>
            <person name="Goodwin L."/>
            <person name="Palumbo A.V."/>
            <person name="Elias D.A."/>
        </authorList>
    </citation>
    <scope>NUCLEOTIDE SEQUENCE [LARGE SCALE GENOMIC DNA]</scope>
    <source>
        <strain evidence="9 10">Walvis Bay</strain>
    </source>
</reference>
<keyword evidence="5 8" id="KW-0812">Transmembrane</keyword>
<dbReference type="eggNOG" id="COG0730">
    <property type="taxonomic scope" value="Bacteria"/>
</dbReference>
<evidence type="ECO:0000313" key="10">
    <source>
        <dbReference type="Proteomes" id="UP000007844"/>
    </source>
</evidence>
<name>F3Z498_DESAF</name>
<dbReference type="EMBL" id="CP003221">
    <property type="protein sequence ID" value="EGJ51640.1"/>
    <property type="molecule type" value="Genomic_DNA"/>
</dbReference>
<keyword evidence="3" id="KW-0813">Transport</keyword>
<feature type="transmembrane region" description="Helical" evidence="8">
    <location>
        <begin position="127"/>
        <end position="150"/>
    </location>
</feature>
<feature type="transmembrane region" description="Helical" evidence="8">
    <location>
        <begin position="192"/>
        <end position="209"/>
    </location>
</feature>
<keyword evidence="7 8" id="KW-0472">Membrane</keyword>
<feature type="transmembrane region" description="Helical" evidence="8">
    <location>
        <begin position="72"/>
        <end position="91"/>
    </location>
</feature>
<feature type="transmembrane region" description="Helical" evidence="8">
    <location>
        <begin position="162"/>
        <end position="180"/>
    </location>
</feature>
<feature type="transmembrane region" description="Helical" evidence="8">
    <location>
        <begin position="221"/>
        <end position="239"/>
    </location>
</feature>
<comment type="similarity">
    <text evidence="2 8">Belongs to the 4-toluene sulfonate uptake permease (TSUP) (TC 2.A.102) family.</text>
</comment>